<organism evidence="6 8">
    <name type="scientific">Didymodactylos carnosus</name>
    <dbReference type="NCBI Taxonomy" id="1234261"/>
    <lineage>
        <taxon>Eukaryota</taxon>
        <taxon>Metazoa</taxon>
        <taxon>Spiralia</taxon>
        <taxon>Gnathifera</taxon>
        <taxon>Rotifera</taxon>
        <taxon>Eurotatoria</taxon>
        <taxon>Bdelloidea</taxon>
        <taxon>Philodinida</taxon>
        <taxon>Philodinidae</taxon>
        <taxon>Didymodactylos</taxon>
    </lineage>
</organism>
<evidence type="ECO:0000313" key="7">
    <source>
        <dbReference type="EMBL" id="CAF4405941.1"/>
    </source>
</evidence>
<name>A0A815WH53_9BILA</name>
<dbReference type="PANTHER" id="PTHR46180">
    <property type="entry name" value="VINCULIN"/>
    <property type="match status" value="1"/>
</dbReference>
<dbReference type="GO" id="GO:0007155">
    <property type="term" value="P:cell adhesion"/>
    <property type="evidence" value="ECO:0007669"/>
    <property type="project" value="InterPro"/>
</dbReference>
<dbReference type="GO" id="GO:0005737">
    <property type="term" value="C:cytoplasm"/>
    <property type="evidence" value="ECO:0007669"/>
    <property type="project" value="UniProtKB-SubCell"/>
</dbReference>
<accession>A0A815WH53</accession>
<dbReference type="Pfam" id="PF01044">
    <property type="entry name" value="Vinculin"/>
    <property type="match status" value="1"/>
</dbReference>
<evidence type="ECO:0000256" key="2">
    <source>
        <dbReference type="ARBA" id="ARBA00008376"/>
    </source>
</evidence>
<dbReference type="GO" id="GO:0051015">
    <property type="term" value="F:actin filament binding"/>
    <property type="evidence" value="ECO:0007669"/>
    <property type="project" value="InterPro"/>
</dbReference>
<dbReference type="Proteomes" id="UP000663829">
    <property type="component" value="Unassembled WGS sequence"/>
</dbReference>
<dbReference type="InterPro" id="IPR036723">
    <property type="entry name" value="Alpha-catenin/vinculin-like_sf"/>
</dbReference>
<dbReference type="AlphaFoldDB" id="A0A815WH53"/>
<feature type="non-terminal residue" evidence="6">
    <location>
        <position position="1"/>
    </location>
</feature>
<evidence type="ECO:0000256" key="1">
    <source>
        <dbReference type="ARBA" id="ARBA00004496"/>
    </source>
</evidence>
<comment type="caution">
    <text evidence="6">The sequence shown here is derived from an EMBL/GenBank/DDBJ whole genome shotgun (WGS) entry which is preliminary data.</text>
</comment>
<keyword evidence="8" id="KW-1185">Reference proteome</keyword>
<protein>
    <recommendedName>
        <fullName evidence="3">Vinculin</fullName>
    </recommendedName>
</protein>
<evidence type="ECO:0000256" key="4">
    <source>
        <dbReference type="ARBA" id="ARBA00022490"/>
    </source>
</evidence>
<comment type="subcellular location">
    <subcellularLocation>
        <location evidence="1">Cytoplasm</location>
    </subcellularLocation>
</comment>
<dbReference type="EMBL" id="CAJOBC010092039">
    <property type="protein sequence ID" value="CAF4405941.1"/>
    <property type="molecule type" value="Genomic_DNA"/>
</dbReference>
<evidence type="ECO:0000313" key="8">
    <source>
        <dbReference type="Proteomes" id="UP000663829"/>
    </source>
</evidence>
<dbReference type="Proteomes" id="UP000681722">
    <property type="component" value="Unassembled WGS sequence"/>
</dbReference>
<evidence type="ECO:0000313" key="6">
    <source>
        <dbReference type="EMBL" id="CAF1545256.1"/>
    </source>
</evidence>
<comment type="similarity">
    <text evidence="2">Belongs to the vinculin/alpha-catenin family.</text>
</comment>
<dbReference type="OrthoDB" id="10029368at2759"/>
<dbReference type="InterPro" id="IPR006077">
    <property type="entry name" value="Vinculin/catenin"/>
</dbReference>
<reference evidence="6" key="1">
    <citation type="submission" date="2021-02" db="EMBL/GenBank/DDBJ databases">
        <authorList>
            <person name="Nowell W R."/>
        </authorList>
    </citation>
    <scope>NUCLEOTIDE SEQUENCE</scope>
</reference>
<dbReference type="SUPFAM" id="SSF47220">
    <property type="entry name" value="alpha-catenin/vinculin-like"/>
    <property type="match status" value="1"/>
</dbReference>
<gene>
    <name evidence="6" type="ORF">GPM918_LOCUS38869</name>
    <name evidence="7" type="ORF">SRO942_LOCUS39720</name>
</gene>
<dbReference type="Gene3D" id="1.20.120.230">
    <property type="entry name" value="Alpha-catenin/vinculin-like"/>
    <property type="match status" value="1"/>
</dbReference>
<evidence type="ECO:0000256" key="3">
    <source>
        <dbReference type="ARBA" id="ARBA00014125"/>
    </source>
</evidence>
<keyword evidence="5" id="KW-0009">Actin-binding</keyword>
<dbReference type="InterPro" id="IPR017997">
    <property type="entry name" value="Vinculin"/>
</dbReference>
<sequence>MLVQCSEEDAEATEMLIGNSQNLMHSVKETVRAAEAASIKIRTDSGIKLKWNMLVSFVNSLVRSGKFCAQSDFISMDDISTGALSNKQFQSAFHDQQLTIENLFDFHTYFKHLLPTNKLGQTLLIADIVPTTMKLLDG</sequence>
<dbReference type="EMBL" id="CAJNOQ010026382">
    <property type="protein sequence ID" value="CAF1545256.1"/>
    <property type="molecule type" value="Genomic_DNA"/>
</dbReference>
<evidence type="ECO:0000256" key="5">
    <source>
        <dbReference type="ARBA" id="ARBA00023203"/>
    </source>
</evidence>
<proteinExistence type="inferred from homology"/>
<keyword evidence="4" id="KW-0963">Cytoplasm</keyword>